<dbReference type="Proteomes" id="UP001501116">
    <property type="component" value="Unassembled WGS sequence"/>
</dbReference>
<accession>A0ABN2R2G6</accession>
<name>A0ABN2R2G6_9PSEU</name>
<reference evidence="1 2" key="1">
    <citation type="journal article" date="2019" name="Int. J. Syst. Evol. Microbiol.">
        <title>The Global Catalogue of Microorganisms (GCM) 10K type strain sequencing project: providing services to taxonomists for standard genome sequencing and annotation.</title>
        <authorList>
            <consortium name="The Broad Institute Genomics Platform"/>
            <consortium name="The Broad Institute Genome Sequencing Center for Infectious Disease"/>
            <person name="Wu L."/>
            <person name="Ma J."/>
        </authorList>
    </citation>
    <scope>NUCLEOTIDE SEQUENCE [LARGE SCALE GENOMIC DNA]</scope>
    <source>
        <strain evidence="1 2">JCM 14545</strain>
    </source>
</reference>
<keyword evidence="2" id="KW-1185">Reference proteome</keyword>
<dbReference type="EMBL" id="BAAANN010000013">
    <property type="protein sequence ID" value="GAA1962389.1"/>
    <property type="molecule type" value="Genomic_DNA"/>
</dbReference>
<organism evidence="1 2">
    <name type="scientific">Amycolatopsis minnesotensis</name>
    <dbReference type="NCBI Taxonomy" id="337894"/>
    <lineage>
        <taxon>Bacteria</taxon>
        <taxon>Bacillati</taxon>
        <taxon>Actinomycetota</taxon>
        <taxon>Actinomycetes</taxon>
        <taxon>Pseudonocardiales</taxon>
        <taxon>Pseudonocardiaceae</taxon>
        <taxon>Amycolatopsis</taxon>
    </lineage>
</organism>
<gene>
    <name evidence="1" type="ORF">GCM10009754_37070</name>
</gene>
<dbReference type="RefSeq" id="WP_344419786.1">
    <property type="nucleotide sequence ID" value="NZ_BAAANN010000013.1"/>
</dbReference>
<proteinExistence type="predicted"/>
<protein>
    <submittedName>
        <fullName evidence="1">Uncharacterized protein</fullName>
    </submittedName>
</protein>
<sequence>MNPQSAASMRAMWLLRNEIYAQLDECEFLAMSDDEWDRDEEVLARGLLCDLVTVVRTVVGDHREDDHGRCKPCEKPWPCDSIDSVHRGMHGPDAGFAKLLERR</sequence>
<evidence type="ECO:0000313" key="1">
    <source>
        <dbReference type="EMBL" id="GAA1962389.1"/>
    </source>
</evidence>
<evidence type="ECO:0000313" key="2">
    <source>
        <dbReference type="Proteomes" id="UP001501116"/>
    </source>
</evidence>
<comment type="caution">
    <text evidence="1">The sequence shown here is derived from an EMBL/GenBank/DDBJ whole genome shotgun (WGS) entry which is preliminary data.</text>
</comment>